<name>A0A7C4NNE2_9CREN</name>
<protein>
    <submittedName>
        <fullName evidence="2">Uncharacterized protein</fullName>
    </submittedName>
</protein>
<evidence type="ECO:0000313" key="1">
    <source>
        <dbReference type="EMBL" id="HGQ35507.1"/>
    </source>
</evidence>
<gene>
    <name evidence="2" type="ORF">ENU08_01950</name>
    <name evidence="1" type="ORF">ENU41_02360</name>
</gene>
<organism evidence="2">
    <name type="scientific">Ignisphaera aggregans</name>
    <dbReference type="NCBI Taxonomy" id="334771"/>
    <lineage>
        <taxon>Archaea</taxon>
        <taxon>Thermoproteota</taxon>
        <taxon>Thermoprotei</taxon>
        <taxon>Desulfurococcales</taxon>
        <taxon>Desulfurococcaceae</taxon>
        <taxon>Ignisphaera</taxon>
    </lineage>
</organism>
<dbReference type="EMBL" id="DTCK01000013">
    <property type="protein sequence ID" value="HGQ35507.1"/>
    <property type="molecule type" value="Genomic_DNA"/>
</dbReference>
<comment type="caution">
    <text evidence="2">The sequence shown here is derived from an EMBL/GenBank/DDBJ whole genome shotgun (WGS) entry which is preliminary data.</text>
</comment>
<accession>A0A7C4NNE2</accession>
<reference evidence="2" key="1">
    <citation type="journal article" date="2020" name="mSystems">
        <title>Genome- and Community-Level Interaction Insights into Carbon Utilization and Element Cycling Functions of Hydrothermarchaeota in Hydrothermal Sediment.</title>
        <authorList>
            <person name="Zhou Z."/>
            <person name="Liu Y."/>
            <person name="Xu W."/>
            <person name="Pan J."/>
            <person name="Luo Z.H."/>
            <person name="Li M."/>
        </authorList>
    </citation>
    <scope>NUCLEOTIDE SEQUENCE [LARGE SCALE GENOMIC DNA]</scope>
    <source>
        <strain evidence="2">SpSt-637</strain>
        <strain evidence="1">SpSt-667</strain>
    </source>
</reference>
<evidence type="ECO:0000313" key="2">
    <source>
        <dbReference type="EMBL" id="HGQ63991.1"/>
    </source>
</evidence>
<dbReference type="Gene3D" id="3.40.630.10">
    <property type="entry name" value="Zn peptidases"/>
    <property type="match status" value="1"/>
</dbReference>
<dbReference type="AlphaFoldDB" id="A0A7C4NNE2"/>
<proteinExistence type="predicted"/>
<dbReference type="EMBL" id="DTBD01000013">
    <property type="protein sequence ID" value="HGQ63991.1"/>
    <property type="molecule type" value="Genomic_DNA"/>
</dbReference>
<sequence>MQVERASISIDIGFTLYRLGKDLPCIAFVSGVTDSDGGGYAVLRRVLEELKSKTLHGSILLVPQLNELNLAYRPCTYTSGSSIFCKLVDKLVELIPRECLVVEVRCRRGFVEHILIPSKVIEESLIRLVETIPIEYVVKDKSKGLAYELKKRGYNVATVILNCGKEFDHSEVDKGVEVVMDTLGNLGLLKKKKLNHVKHRYYEGYYVIRCSNRGIFIPSITNCTDIVAQTVVGALEESEVRSPVNGLVLYISRPKLCDIDEVVSVIAIEALGEGSIHQ</sequence>